<dbReference type="RefSeq" id="WP_184592967.1">
    <property type="nucleotide sequence ID" value="NZ_JACHLI010000019.1"/>
</dbReference>
<keyword evidence="2" id="KW-0547">Nucleotide-binding</keyword>
<dbReference type="EMBL" id="JACHLI010000019">
    <property type="protein sequence ID" value="MBB4865455.1"/>
    <property type="molecule type" value="Genomic_DNA"/>
</dbReference>
<dbReference type="SMART" id="SM00493">
    <property type="entry name" value="TOPRIM"/>
    <property type="match status" value="1"/>
</dbReference>
<keyword evidence="2" id="KW-0378">Hydrolase</keyword>
<keyword evidence="2" id="KW-0067">ATP-binding</keyword>
<dbReference type="InterPro" id="IPR006171">
    <property type="entry name" value="TOPRIM_dom"/>
</dbReference>
<protein>
    <submittedName>
        <fullName evidence="2">Putative DNA primase/helicase</fullName>
    </submittedName>
</protein>
<dbReference type="AlphaFoldDB" id="A0A7W7KN76"/>
<name>A0A7W7KN76_PSENT</name>
<evidence type="ECO:0000259" key="1">
    <source>
        <dbReference type="PROSITE" id="PS50880"/>
    </source>
</evidence>
<sequence length="308" mass="33502">MKIKNGAIAPTGSACLEKVEITFRETLQEIYGALDWLPVADGVIHRFHVPGDKAGSVNGWYVLYADGIASGAFGSWKAGDHQTWCSRKPADALEAHLIAQRIELCRAQREADTARQHQAAAEYAKRLWRDARRADPCHPYLISKSVRSHALRQHGDTLLIPLYRNSELVNLQRISPDGIKRFLSGGQVKGCYSPLGSISPGRRLYVAEGWATAATLHEQVGGAVAAAMNANNLRPVAIALREKYGDLVEMVIAGDDDRQTAGNPGRAAAIEAAKAAKALVTFPDWPADAPLHLTDFNDLASWRATCEC</sequence>
<gene>
    <name evidence="2" type="ORF">HNP46_004349</name>
</gene>
<dbReference type="Pfam" id="PF13362">
    <property type="entry name" value="Toprim_3"/>
    <property type="match status" value="1"/>
</dbReference>
<evidence type="ECO:0000313" key="2">
    <source>
        <dbReference type="EMBL" id="MBB4865455.1"/>
    </source>
</evidence>
<dbReference type="PROSITE" id="PS50880">
    <property type="entry name" value="TOPRIM"/>
    <property type="match status" value="1"/>
</dbReference>
<dbReference type="PROSITE" id="PS51257">
    <property type="entry name" value="PROKAR_LIPOPROTEIN"/>
    <property type="match status" value="1"/>
</dbReference>
<organism evidence="2 3">
    <name type="scientific">Pseudomonas nitroreducens</name>
    <dbReference type="NCBI Taxonomy" id="46680"/>
    <lineage>
        <taxon>Bacteria</taxon>
        <taxon>Pseudomonadati</taxon>
        <taxon>Pseudomonadota</taxon>
        <taxon>Gammaproteobacteria</taxon>
        <taxon>Pseudomonadales</taxon>
        <taxon>Pseudomonadaceae</taxon>
        <taxon>Pseudomonas</taxon>
    </lineage>
</organism>
<feature type="domain" description="Toprim" evidence="1">
    <location>
        <begin position="202"/>
        <end position="290"/>
    </location>
</feature>
<keyword evidence="2" id="KW-0347">Helicase</keyword>
<reference evidence="2 3" key="1">
    <citation type="submission" date="2020-08" db="EMBL/GenBank/DDBJ databases">
        <title>Functional genomics of gut bacteria from endangered species of beetles.</title>
        <authorList>
            <person name="Carlos-Shanley C."/>
        </authorList>
    </citation>
    <scope>NUCLEOTIDE SEQUENCE [LARGE SCALE GENOMIC DNA]</scope>
    <source>
        <strain evidence="2 3">S00179</strain>
    </source>
</reference>
<dbReference type="GO" id="GO:0004386">
    <property type="term" value="F:helicase activity"/>
    <property type="evidence" value="ECO:0007669"/>
    <property type="project" value="UniProtKB-KW"/>
</dbReference>
<evidence type="ECO:0000313" key="3">
    <source>
        <dbReference type="Proteomes" id="UP000566995"/>
    </source>
</evidence>
<comment type="caution">
    <text evidence="2">The sequence shown here is derived from an EMBL/GenBank/DDBJ whole genome shotgun (WGS) entry which is preliminary data.</text>
</comment>
<proteinExistence type="predicted"/>
<accession>A0A7W7KN76</accession>
<dbReference type="Proteomes" id="UP000566995">
    <property type="component" value="Unassembled WGS sequence"/>
</dbReference>